<dbReference type="GO" id="GO:0016020">
    <property type="term" value="C:membrane"/>
    <property type="evidence" value="ECO:0007669"/>
    <property type="project" value="GOC"/>
</dbReference>
<dbReference type="Gene3D" id="3.60.10.10">
    <property type="entry name" value="Endonuclease/exonuclease/phosphatase"/>
    <property type="match status" value="1"/>
</dbReference>
<protein>
    <recommendedName>
        <fullName evidence="1">Endonuclease/exonuclease/phosphatase domain-containing protein</fullName>
    </recommendedName>
</protein>
<dbReference type="EMBL" id="CP013189">
    <property type="protein sequence ID" value="ALO45485.1"/>
    <property type="molecule type" value="Genomic_DNA"/>
</dbReference>
<evidence type="ECO:0000313" key="3">
    <source>
        <dbReference type="Proteomes" id="UP000065641"/>
    </source>
</evidence>
<sequence>MTATQFRILTLNIHKGFATGPRRLVLSHIREHLRASKANIVFLQEVVGDNRRHRERLQQWPDDSQMEFLADSVWSHHAYGKNAIYQHGHHGNAILSELPFVSWDNIDASFVNFSQRGFLHGTIADGVHLLCIHLGLFERERRLQTLHLIDYINRTVPEGAPMIIAGDLNDWRRTTHRTLKDSLGLCEAHEIVHGKCAETFPAFFPMLAMDRLYLRGFSIQHCERIAGDNWRDFSDHCALMADVTLTSG</sequence>
<dbReference type="SUPFAM" id="SSF56219">
    <property type="entry name" value="DNase I-like"/>
    <property type="match status" value="1"/>
</dbReference>
<dbReference type="STRING" id="1249552.PS2015_810"/>
<dbReference type="AlphaFoldDB" id="A0A0S2KAX8"/>
<feature type="domain" description="Endonuclease/exonuclease/phosphatase" evidence="1">
    <location>
        <begin position="9"/>
        <end position="236"/>
    </location>
</feature>
<dbReference type="InterPro" id="IPR005135">
    <property type="entry name" value="Endo/exonuclease/phosphatase"/>
</dbReference>
<dbReference type="PANTHER" id="PTHR14859">
    <property type="entry name" value="CALCOFLUOR WHITE HYPERSENSITIVE PROTEIN PRECURSOR"/>
    <property type="match status" value="1"/>
</dbReference>
<dbReference type="KEGG" id="pspi:PS2015_810"/>
<name>A0A0S2KAX8_9GAMM</name>
<proteinExistence type="predicted"/>
<dbReference type="InterPro" id="IPR051916">
    <property type="entry name" value="GPI-anchor_lipid_remodeler"/>
</dbReference>
<keyword evidence="3" id="KW-1185">Reference proteome</keyword>
<evidence type="ECO:0000313" key="2">
    <source>
        <dbReference type="EMBL" id="ALO45485.1"/>
    </source>
</evidence>
<reference evidence="2 3" key="1">
    <citation type="submission" date="2015-11" db="EMBL/GenBank/DDBJ databases">
        <authorList>
            <person name="Zhang Y."/>
            <person name="Guo Z."/>
        </authorList>
    </citation>
    <scope>NUCLEOTIDE SEQUENCE [LARGE SCALE GENOMIC DNA]</scope>
    <source>
        <strain evidence="2 3">KCTC 32221</strain>
    </source>
</reference>
<dbReference type="InterPro" id="IPR036691">
    <property type="entry name" value="Endo/exonu/phosph_ase_sf"/>
</dbReference>
<dbReference type="OrthoDB" id="9793162at2"/>
<dbReference type="GO" id="GO:0006506">
    <property type="term" value="P:GPI anchor biosynthetic process"/>
    <property type="evidence" value="ECO:0007669"/>
    <property type="project" value="TreeGrafter"/>
</dbReference>
<dbReference type="PATRIC" id="fig|1249552.3.peg.816"/>
<dbReference type="RefSeq" id="WP_058021019.1">
    <property type="nucleotide sequence ID" value="NZ_CP013189.1"/>
</dbReference>
<dbReference type="Pfam" id="PF03372">
    <property type="entry name" value="Exo_endo_phos"/>
    <property type="match status" value="1"/>
</dbReference>
<dbReference type="GO" id="GO:0003824">
    <property type="term" value="F:catalytic activity"/>
    <property type="evidence" value="ECO:0007669"/>
    <property type="project" value="InterPro"/>
</dbReference>
<accession>A0A0S2KAX8</accession>
<organism evidence="2 3">
    <name type="scientific">Pseudohongiella spirulinae</name>
    <dbReference type="NCBI Taxonomy" id="1249552"/>
    <lineage>
        <taxon>Bacteria</taxon>
        <taxon>Pseudomonadati</taxon>
        <taxon>Pseudomonadota</taxon>
        <taxon>Gammaproteobacteria</taxon>
        <taxon>Pseudomonadales</taxon>
        <taxon>Pseudohongiellaceae</taxon>
        <taxon>Pseudohongiella</taxon>
    </lineage>
</organism>
<dbReference type="PANTHER" id="PTHR14859:SF1">
    <property type="entry name" value="PGAP2-INTERACTING PROTEIN"/>
    <property type="match status" value="1"/>
</dbReference>
<gene>
    <name evidence="2" type="ORF">PS2015_810</name>
</gene>
<evidence type="ECO:0000259" key="1">
    <source>
        <dbReference type="Pfam" id="PF03372"/>
    </source>
</evidence>
<dbReference type="Proteomes" id="UP000065641">
    <property type="component" value="Chromosome"/>
</dbReference>